<reference evidence="1 2" key="1">
    <citation type="submission" date="2023-11" db="EMBL/GenBank/DDBJ databases">
        <title>Halocaridina rubra genome assembly.</title>
        <authorList>
            <person name="Smith C."/>
        </authorList>
    </citation>
    <scope>NUCLEOTIDE SEQUENCE [LARGE SCALE GENOMIC DNA]</scope>
    <source>
        <strain evidence="1">EP-1</strain>
        <tissue evidence="1">Whole</tissue>
    </source>
</reference>
<dbReference type="Proteomes" id="UP001381693">
    <property type="component" value="Unassembled WGS sequence"/>
</dbReference>
<dbReference type="EMBL" id="JAXCGZ010015231">
    <property type="protein sequence ID" value="KAK7070810.1"/>
    <property type="molecule type" value="Genomic_DNA"/>
</dbReference>
<gene>
    <name evidence="1" type="ORF">SK128_016145</name>
</gene>
<organism evidence="1 2">
    <name type="scientific">Halocaridina rubra</name>
    <name type="common">Hawaiian red shrimp</name>
    <dbReference type="NCBI Taxonomy" id="373956"/>
    <lineage>
        <taxon>Eukaryota</taxon>
        <taxon>Metazoa</taxon>
        <taxon>Ecdysozoa</taxon>
        <taxon>Arthropoda</taxon>
        <taxon>Crustacea</taxon>
        <taxon>Multicrustacea</taxon>
        <taxon>Malacostraca</taxon>
        <taxon>Eumalacostraca</taxon>
        <taxon>Eucarida</taxon>
        <taxon>Decapoda</taxon>
        <taxon>Pleocyemata</taxon>
        <taxon>Caridea</taxon>
        <taxon>Atyoidea</taxon>
        <taxon>Atyidae</taxon>
        <taxon>Halocaridina</taxon>
    </lineage>
</organism>
<accession>A0AAN9A389</accession>
<sequence length="65" mass="7513">MEKENILRKIRFYIDSQIFNDVQAMLPKLLVGAMRRTRLPSPYSQIDLVCNTAPVTLGESLFIWA</sequence>
<name>A0AAN9A389_HALRR</name>
<keyword evidence="2" id="KW-1185">Reference proteome</keyword>
<proteinExistence type="predicted"/>
<evidence type="ECO:0000313" key="1">
    <source>
        <dbReference type="EMBL" id="KAK7070810.1"/>
    </source>
</evidence>
<protein>
    <submittedName>
        <fullName evidence="1">Uncharacterized protein</fullName>
    </submittedName>
</protein>
<dbReference type="AlphaFoldDB" id="A0AAN9A389"/>
<evidence type="ECO:0000313" key="2">
    <source>
        <dbReference type="Proteomes" id="UP001381693"/>
    </source>
</evidence>
<comment type="caution">
    <text evidence="1">The sequence shown here is derived from an EMBL/GenBank/DDBJ whole genome shotgun (WGS) entry which is preliminary data.</text>
</comment>